<dbReference type="CDD" id="cd19092">
    <property type="entry name" value="AKR_BsYcsN_EcYdhF-like"/>
    <property type="match status" value="1"/>
</dbReference>
<proteinExistence type="predicted"/>
<gene>
    <name evidence="2" type="ORF">OCV88_05385</name>
</gene>
<dbReference type="Pfam" id="PF00248">
    <property type="entry name" value="Aldo_ket_red"/>
    <property type="match status" value="1"/>
</dbReference>
<name>A0ABT2TI47_9FIRM</name>
<protein>
    <submittedName>
        <fullName evidence="2">Aldo/keto reductase</fullName>
    </submittedName>
</protein>
<evidence type="ECO:0000259" key="1">
    <source>
        <dbReference type="Pfam" id="PF00248"/>
    </source>
</evidence>
<keyword evidence="3" id="KW-1185">Reference proteome</keyword>
<comment type="caution">
    <text evidence="2">The sequence shown here is derived from an EMBL/GenBank/DDBJ whole genome shotgun (WGS) entry which is preliminary data.</text>
</comment>
<dbReference type="PANTHER" id="PTHR43364">
    <property type="entry name" value="NADH-SPECIFIC METHYLGLYOXAL REDUCTASE-RELATED"/>
    <property type="match status" value="1"/>
</dbReference>
<dbReference type="InterPro" id="IPR050523">
    <property type="entry name" value="AKR_Detox_Biosynth"/>
</dbReference>
<accession>A0ABT2TI47</accession>
<sequence length="308" mass="34749">MKTVNLAQNGKQVSSIVQGCMRIDALSDYQLEALVEHQLERGINFFDHADCYGAGVCEEKFGKLLAARPKLRQQMTIQTKCGIRPGNFTVYDFSKKHILESVDQSLRRLHTDHIDILLLHRPDALMEPEEVADAFDRLKESGKVGHFGVSNQNPGQMKLLSKYLNRKLEINQMQLSPARTGMLDAGFNVNTSFDKGIDRDGGVIEYCRLEGITIQCWSPFQRGQIEGTFIGDEEYRELNCVLEQLAQKYDISVNGAVIAWLLRHPADMQVVVGTVNDSRMDAIARAADVRLTREEWYQVYQAAGNVLP</sequence>
<reference evidence="2 3" key="1">
    <citation type="journal article" date="2021" name="ISME Commun">
        <title>Automated analysis of genomic sequences facilitates high-throughput and comprehensive description of bacteria.</title>
        <authorList>
            <person name="Hitch T.C.A."/>
        </authorList>
    </citation>
    <scope>NUCLEOTIDE SEQUENCE [LARGE SCALE GENOMIC DNA]</scope>
    <source>
        <strain evidence="2 3">Sanger_109</strain>
    </source>
</reference>
<dbReference type="EMBL" id="JAOQJQ010000002">
    <property type="protein sequence ID" value="MCU6761772.1"/>
    <property type="molecule type" value="Genomic_DNA"/>
</dbReference>
<organism evidence="2 3">
    <name type="scientific">Brotonthovivens ammoniilytica</name>
    <dbReference type="NCBI Taxonomy" id="2981725"/>
    <lineage>
        <taxon>Bacteria</taxon>
        <taxon>Bacillati</taxon>
        <taxon>Bacillota</taxon>
        <taxon>Clostridia</taxon>
        <taxon>Lachnospirales</taxon>
        <taxon>Lachnospiraceae</taxon>
        <taxon>Brotonthovivens</taxon>
    </lineage>
</organism>
<dbReference type="Gene3D" id="3.20.20.100">
    <property type="entry name" value="NADP-dependent oxidoreductase domain"/>
    <property type="match status" value="1"/>
</dbReference>
<feature type="domain" description="NADP-dependent oxidoreductase" evidence="1">
    <location>
        <begin position="16"/>
        <end position="299"/>
    </location>
</feature>
<evidence type="ECO:0000313" key="2">
    <source>
        <dbReference type="EMBL" id="MCU6761772.1"/>
    </source>
</evidence>
<dbReference type="RefSeq" id="WP_158424554.1">
    <property type="nucleotide sequence ID" value="NZ_JAOQJQ010000002.1"/>
</dbReference>
<dbReference type="InterPro" id="IPR023210">
    <property type="entry name" value="NADP_OxRdtase_dom"/>
</dbReference>
<evidence type="ECO:0000313" key="3">
    <source>
        <dbReference type="Proteomes" id="UP001652442"/>
    </source>
</evidence>
<dbReference type="PANTHER" id="PTHR43364:SF1">
    <property type="entry name" value="OXIDOREDUCTASE YDHF"/>
    <property type="match status" value="1"/>
</dbReference>
<dbReference type="SUPFAM" id="SSF51430">
    <property type="entry name" value="NAD(P)-linked oxidoreductase"/>
    <property type="match status" value="1"/>
</dbReference>
<dbReference type="InterPro" id="IPR036812">
    <property type="entry name" value="NAD(P)_OxRdtase_dom_sf"/>
</dbReference>
<dbReference type="Proteomes" id="UP001652442">
    <property type="component" value="Unassembled WGS sequence"/>
</dbReference>